<name>A0A0P9LT43_PSECA</name>
<dbReference type="PATRIC" id="fig|86840.3.peg.1440"/>
<evidence type="ECO:0000313" key="4">
    <source>
        <dbReference type="Proteomes" id="UP000281372"/>
    </source>
</evidence>
<reference evidence="1 3" key="1">
    <citation type="submission" date="2015-09" db="EMBL/GenBank/DDBJ databases">
        <title>Genome announcement of multiple Pseudomonas syringae strains.</title>
        <authorList>
            <person name="Thakur S."/>
            <person name="Wang P.W."/>
            <person name="Gong Y."/>
            <person name="Weir B.S."/>
            <person name="Guttman D.S."/>
        </authorList>
    </citation>
    <scope>NUCLEOTIDE SEQUENCE [LARGE SCALE GENOMIC DNA]</scope>
    <source>
        <strain evidence="1 3">ICMP2823</strain>
    </source>
</reference>
<comment type="caution">
    <text evidence="1">The sequence shown here is derived from an EMBL/GenBank/DDBJ whole genome shotgun (WGS) entry which is preliminary data.</text>
</comment>
<evidence type="ECO:0000313" key="3">
    <source>
        <dbReference type="Proteomes" id="UP000050564"/>
    </source>
</evidence>
<evidence type="ECO:0000313" key="1">
    <source>
        <dbReference type="EMBL" id="KPW81429.1"/>
    </source>
</evidence>
<gene>
    <name evidence="1" type="ORF">ALO81_101963</name>
    <name evidence="2" type="ORF">ALQ64_00557</name>
</gene>
<protein>
    <submittedName>
        <fullName evidence="1">Uncharacterized protein</fullName>
    </submittedName>
</protein>
<dbReference type="EMBL" id="RBOW01000833">
    <property type="protein sequence ID" value="RMN21450.1"/>
    <property type="molecule type" value="Genomic_DNA"/>
</dbReference>
<dbReference type="EMBL" id="LJPX01000027">
    <property type="protein sequence ID" value="KPW81429.1"/>
    <property type="molecule type" value="Genomic_DNA"/>
</dbReference>
<dbReference type="RefSeq" id="WP_054998670.1">
    <property type="nucleotide sequence ID" value="NZ_FNKU01000001.1"/>
</dbReference>
<dbReference type="Proteomes" id="UP000050564">
    <property type="component" value="Unassembled WGS sequence"/>
</dbReference>
<accession>A0A0P9LT43</accession>
<sequence length="180" mass="20332">MDTDFVLEMFSGLDDQCYPIGGSFLAPDGNTAIPFLCESHPFIALYHPIVLNQSTYATARKMVMTDADREVSENAYLMKFASATQWCSGREYAPIEALALFKHAIRHRIPQRLAKVTQAFMSETVLADELYFIPGADDAVRVERLNLWYGRIADRIVTGQLGLHAIHLTSGDYWYGYRKA</sequence>
<proteinExistence type="predicted"/>
<reference evidence="2 4" key="2">
    <citation type="submission" date="2018-08" db="EMBL/GenBank/DDBJ databases">
        <title>Recombination of ecologically and evolutionarily significant loci maintains genetic cohesion in the Pseudomonas syringae species complex.</title>
        <authorList>
            <person name="Dillon M."/>
            <person name="Thakur S."/>
            <person name="Almeida R.N.D."/>
            <person name="Weir B.S."/>
            <person name="Guttman D.S."/>
        </authorList>
    </citation>
    <scope>NUCLEOTIDE SEQUENCE [LARGE SCALE GENOMIC DNA]</scope>
    <source>
        <strain evidence="2 4">ICMP 2821</strain>
    </source>
</reference>
<evidence type="ECO:0000313" key="2">
    <source>
        <dbReference type="EMBL" id="RMN21450.1"/>
    </source>
</evidence>
<organism evidence="1 3">
    <name type="scientific">Pseudomonas cannabina</name>
    <dbReference type="NCBI Taxonomy" id="86840"/>
    <lineage>
        <taxon>Bacteria</taxon>
        <taxon>Pseudomonadati</taxon>
        <taxon>Pseudomonadota</taxon>
        <taxon>Gammaproteobacteria</taxon>
        <taxon>Pseudomonadales</taxon>
        <taxon>Pseudomonadaceae</taxon>
        <taxon>Pseudomonas</taxon>
    </lineage>
</organism>
<dbReference type="Proteomes" id="UP000281372">
    <property type="component" value="Unassembled WGS sequence"/>
</dbReference>
<dbReference type="AlphaFoldDB" id="A0A0P9LT43"/>